<protein>
    <recommendedName>
        <fullName evidence="2">GH16 domain-containing protein</fullName>
    </recommendedName>
</protein>
<dbReference type="SUPFAM" id="SSF49899">
    <property type="entry name" value="Concanavalin A-like lectins/glucanases"/>
    <property type="match status" value="1"/>
</dbReference>
<dbReference type="Pfam" id="PF26113">
    <property type="entry name" value="GH16_XgeA"/>
    <property type="match status" value="1"/>
</dbReference>
<dbReference type="Proteomes" id="UP001465976">
    <property type="component" value="Unassembled WGS sequence"/>
</dbReference>
<evidence type="ECO:0000256" key="1">
    <source>
        <dbReference type="SAM" id="SignalP"/>
    </source>
</evidence>
<feature type="signal peptide" evidence="1">
    <location>
        <begin position="1"/>
        <end position="20"/>
    </location>
</feature>
<keyword evidence="4" id="KW-1185">Reference proteome</keyword>
<feature type="non-terminal residue" evidence="3">
    <location>
        <position position="210"/>
    </location>
</feature>
<feature type="chain" id="PRO_5045477722" description="GH16 domain-containing protein" evidence="1">
    <location>
        <begin position="21"/>
        <end position="210"/>
    </location>
</feature>
<dbReference type="InterPro" id="IPR000757">
    <property type="entry name" value="Beta-glucanase-like"/>
</dbReference>
<evidence type="ECO:0000313" key="3">
    <source>
        <dbReference type="EMBL" id="KAL0562771.1"/>
    </source>
</evidence>
<gene>
    <name evidence="3" type="ORF">V5O48_019308</name>
</gene>
<dbReference type="PANTHER" id="PTHR10963:SF24">
    <property type="entry name" value="GLYCOSIDASE C21B10.07-RELATED"/>
    <property type="match status" value="1"/>
</dbReference>
<proteinExistence type="predicted"/>
<feature type="domain" description="GH16" evidence="2">
    <location>
        <begin position="8"/>
        <end position="210"/>
    </location>
</feature>
<dbReference type="InterPro" id="IPR013320">
    <property type="entry name" value="ConA-like_dom_sf"/>
</dbReference>
<evidence type="ECO:0000259" key="2">
    <source>
        <dbReference type="PROSITE" id="PS51762"/>
    </source>
</evidence>
<dbReference type="Gene3D" id="2.60.120.200">
    <property type="match status" value="1"/>
</dbReference>
<dbReference type="EMBL" id="JBAHYK010004553">
    <property type="protein sequence ID" value="KAL0562771.1"/>
    <property type="molecule type" value="Genomic_DNA"/>
</dbReference>
<keyword evidence="1" id="KW-0732">Signal</keyword>
<dbReference type="PANTHER" id="PTHR10963">
    <property type="entry name" value="GLYCOSYL HYDROLASE-RELATED"/>
    <property type="match status" value="1"/>
</dbReference>
<comment type="caution">
    <text evidence="3">The sequence shown here is derived from an EMBL/GenBank/DDBJ whole genome shotgun (WGS) entry which is preliminary data.</text>
</comment>
<reference evidence="3 4" key="1">
    <citation type="submission" date="2024-02" db="EMBL/GenBank/DDBJ databases">
        <title>A draft genome for the cacao thread blight pathogen Marasmius crinis-equi.</title>
        <authorList>
            <person name="Cohen S.P."/>
            <person name="Baruah I.K."/>
            <person name="Amoako-Attah I."/>
            <person name="Bukari Y."/>
            <person name="Meinhardt L.W."/>
            <person name="Bailey B.A."/>
        </authorList>
    </citation>
    <scope>NUCLEOTIDE SEQUENCE [LARGE SCALE GENOMIC DNA]</scope>
    <source>
        <strain evidence="3 4">GH-76</strain>
    </source>
</reference>
<evidence type="ECO:0000313" key="4">
    <source>
        <dbReference type="Proteomes" id="UP001465976"/>
    </source>
</evidence>
<sequence length="210" mass="22796">MLIPSALLFLSLLFPPLVTSYELVRSYSGPTFFDQWDFYGDWDNLTLGDVWWLNSSDSFAQNLAYVNPSGNAILRVDNTSNVPFDQKRNTVRITSKDSYAVGSLWIIDLRHIPYGCSVWPAFWSKGPLWPDNGEIDIIEGINNMAANQMALHSLQGCFSPSQSLQTGKTIVTDCSAPAGCTVGEASSNSYGPGFAAAGGGVFATQFDVSG</sequence>
<accession>A0ABR3EIV1</accession>
<dbReference type="InterPro" id="IPR050546">
    <property type="entry name" value="Glycosyl_Hydrlase_16"/>
</dbReference>
<organism evidence="3 4">
    <name type="scientific">Marasmius crinis-equi</name>
    <dbReference type="NCBI Taxonomy" id="585013"/>
    <lineage>
        <taxon>Eukaryota</taxon>
        <taxon>Fungi</taxon>
        <taxon>Dikarya</taxon>
        <taxon>Basidiomycota</taxon>
        <taxon>Agaricomycotina</taxon>
        <taxon>Agaricomycetes</taxon>
        <taxon>Agaricomycetidae</taxon>
        <taxon>Agaricales</taxon>
        <taxon>Marasmiineae</taxon>
        <taxon>Marasmiaceae</taxon>
        <taxon>Marasmius</taxon>
    </lineage>
</organism>
<dbReference type="PROSITE" id="PS51762">
    <property type="entry name" value="GH16_2"/>
    <property type="match status" value="1"/>
</dbReference>
<name>A0ABR3EIV1_9AGAR</name>